<evidence type="ECO:0000256" key="1">
    <source>
        <dbReference type="SAM" id="Phobius"/>
    </source>
</evidence>
<proteinExistence type="predicted"/>
<keyword evidence="1" id="KW-0812">Transmembrane</keyword>
<dbReference type="Proteomes" id="UP000196435">
    <property type="component" value="Unassembled WGS sequence"/>
</dbReference>
<dbReference type="EMBL" id="FTLG01000187">
    <property type="protein sequence ID" value="SIP73682.1"/>
    <property type="molecule type" value="Genomic_DNA"/>
</dbReference>
<gene>
    <name evidence="2" type="ORF">XIS1_450036</name>
</gene>
<name>A0A1N6MXY9_9GAMM</name>
<keyword evidence="1" id="KW-0472">Membrane</keyword>
<sequence>MECFLCSYGNCKAVNKNIDDFILKQGILMSSLTGSICDISNNCQEILLDISNQIPISYDYPYLGKVWGLAFSSVILLYLFSFGIGQVFRMVKYA</sequence>
<reference evidence="3" key="1">
    <citation type="submission" date="2016-12" db="EMBL/GenBank/DDBJ databases">
        <authorList>
            <person name="Gaudriault S."/>
        </authorList>
    </citation>
    <scope>NUCLEOTIDE SEQUENCE [LARGE SCALE GENOMIC DNA]</scope>
    <source>
        <strain evidence="3">HGB1681 (deposited as PTA-6826 in the American Type Culture Collection)</strain>
    </source>
</reference>
<evidence type="ECO:0000313" key="2">
    <source>
        <dbReference type="EMBL" id="SIP73682.1"/>
    </source>
</evidence>
<feature type="transmembrane region" description="Helical" evidence="1">
    <location>
        <begin position="66"/>
        <end position="88"/>
    </location>
</feature>
<organism evidence="2 3">
    <name type="scientific">Xenorhabdus innexi</name>
    <dbReference type="NCBI Taxonomy" id="290109"/>
    <lineage>
        <taxon>Bacteria</taxon>
        <taxon>Pseudomonadati</taxon>
        <taxon>Pseudomonadota</taxon>
        <taxon>Gammaproteobacteria</taxon>
        <taxon>Enterobacterales</taxon>
        <taxon>Morganellaceae</taxon>
        <taxon>Xenorhabdus</taxon>
    </lineage>
</organism>
<dbReference type="AlphaFoldDB" id="A0A1N6MXY9"/>
<accession>A0A1N6MXY9</accession>
<keyword evidence="1" id="KW-1133">Transmembrane helix</keyword>
<evidence type="ECO:0000313" key="3">
    <source>
        <dbReference type="Proteomes" id="UP000196435"/>
    </source>
</evidence>
<protein>
    <submittedName>
        <fullName evidence="2">Uncharacterized protein</fullName>
    </submittedName>
</protein>